<name>A0A1H8MGP2_9RHOB</name>
<evidence type="ECO:0000313" key="2">
    <source>
        <dbReference type="EMBL" id="SEO16326.1"/>
    </source>
</evidence>
<sequence>MLALQCALQLAAVVAAPRGVRIYAGGVAAWLSLILAMIVALAWITLVVPFAAIMGATQGDSSMLLGLIGLTLYLVIPLAIFLGGAFGNDI</sequence>
<keyword evidence="1" id="KW-0812">Transmembrane</keyword>
<feature type="transmembrane region" description="Helical" evidence="1">
    <location>
        <begin position="27"/>
        <end position="52"/>
    </location>
</feature>
<evidence type="ECO:0000256" key="1">
    <source>
        <dbReference type="SAM" id="Phobius"/>
    </source>
</evidence>
<evidence type="ECO:0000313" key="3">
    <source>
        <dbReference type="Proteomes" id="UP000183002"/>
    </source>
</evidence>
<dbReference type="AlphaFoldDB" id="A0A1H8MGP2"/>
<keyword evidence="3" id="KW-1185">Reference proteome</keyword>
<keyword evidence="1" id="KW-1133">Transmembrane helix</keyword>
<dbReference type="EMBL" id="FOCO01000055">
    <property type="protein sequence ID" value="SEO16326.1"/>
    <property type="molecule type" value="Genomic_DNA"/>
</dbReference>
<dbReference type="Proteomes" id="UP000183002">
    <property type="component" value="Unassembled WGS sequence"/>
</dbReference>
<keyword evidence="1" id="KW-0472">Membrane</keyword>
<accession>A0A1H8MGP2</accession>
<feature type="transmembrane region" description="Helical" evidence="1">
    <location>
        <begin position="64"/>
        <end position="86"/>
    </location>
</feature>
<protein>
    <submittedName>
        <fullName evidence="2">Uncharacterized protein</fullName>
    </submittedName>
</protein>
<reference evidence="2 3" key="1">
    <citation type="submission" date="2016-10" db="EMBL/GenBank/DDBJ databases">
        <authorList>
            <person name="de Groot N.N."/>
        </authorList>
    </citation>
    <scope>NUCLEOTIDE SEQUENCE [LARGE SCALE GENOMIC DNA]</scope>
    <source>
        <strain evidence="2 3">CGMCC 1.10836</strain>
    </source>
</reference>
<proteinExistence type="predicted"/>
<organism evidence="2 3">
    <name type="scientific">Pseudorhodobacter antarcticus</name>
    <dbReference type="NCBI Taxonomy" id="1077947"/>
    <lineage>
        <taxon>Bacteria</taxon>
        <taxon>Pseudomonadati</taxon>
        <taxon>Pseudomonadota</taxon>
        <taxon>Alphaproteobacteria</taxon>
        <taxon>Rhodobacterales</taxon>
        <taxon>Paracoccaceae</taxon>
        <taxon>Pseudorhodobacter</taxon>
    </lineage>
</organism>
<gene>
    <name evidence="2" type="ORF">SAMN05216227_10551</name>
</gene>